<feature type="transmembrane region" description="Helical" evidence="5">
    <location>
        <begin position="280"/>
        <end position="299"/>
    </location>
</feature>
<evidence type="ECO:0000256" key="2">
    <source>
        <dbReference type="ARBA" id="ARBA00022692"/>
    </source>
</evidence>
<dbReference type="GO" id="GO:0005319">
    <property type="term" value="F:lipid transporter activity"/>
    <property type="evidence" value="ECO:0007669"/>
    <property type="project" value="TreeGrafter"/>
</dbReference>
<reference evidence="7" key="1">
    <citation type="submission" date="2021-02" db="EMBL/GenBank/DDBJ databases">
        <authorList>
            <person name="Nowell W R."/>
        </authorList>
    </citation>
    <scope>NUCLEOTIDE SEQUENCE</scope>
</reference>
<evidence type="ECO:0000259" key="6">
    <source>
        <dbReference type="Pfam" id="PF12698"/>
    </source>
</evidence>
<dbReference type="InterPro" id="IPR026082">
    <property type="entry name" value="ABCA"/>
</dbReference>
<evidence type="ECO:0000313" key="8">
    <source>
        <dbReference type="Proteomes" id="UP000663874"/>
    </source>
</evidence>
<keyword evidence="2 5" id="KW-0812">Transmembrane</keyword>
<evidence type="ECO:0000313" key="7">
    <source>
        <dbReference type="EMBL" id="CAF4218580.1"/>
    </source>
</evidence>
<gene>
    <name evidence="7" type="ORF">FNK824_LOCUS37129</name>
</gene>
<protein>
    <recommendedName>
        <fullName evidence="6">ABC-2 type transporter transmembrane domain-containing protein</fullName>
    </recommendedName>
</protein>
<dbReference type="AlphaFoldDB" id="A0A820CS64"/>
<keyword evidence="4 5" id="KW-0472">Membrane</keyword>
<feature type="domain" description="ABC-2 type transporter transmembrane" evidence="6">
    <location>
        <begin position="182"/>
        <end position="299"/>
    </location>
</feature>
<dbReference type="InterPro" id="IPR013525">
    <property type="entry name" value="ABC2_TM"/>
</dbReference>
<proteinExistence type="predicted"/>
<evidence type="ECO:0000256" key="4">
    <source>
        <dbReference type="ARBA" id="ARBA00023136"/>
    </source>
</evidence>
<dbReference type="EMBL" id="CAJOBE010018257">
    <property type="protein sequence ID" value="CAF4218580.1"/>
    <property type="molecule type" value="Genomic_DNA"/>
</dbReference>
<dbReference type="GO" id="GO:0140359">
    <property type="term" value="F:ABC-type transporter activity"/>
    <property type="evidence" value="ECO:0007669"/>
    <property type="project" value="InterPro"/>
</dbReference>
<name>A0A820CS64_9BILA</name>
<evidence type="ECO:0000256" key="1">
    <source>
        <dbReference type="ARBA" id="ARBA00004141"/>
    </source>
</evidence>
<dbReference type="PANTHER" id="PTHR19229:SF250">
    <property type="entry name" value="ABC TRANSPORTER DOMAIN-CONTAINING PROTEIN-RELATED"/>
    <property type="match status" value="1"/>
</dbReference>
<sequence>MANNNTNKGFRRFGRHYLLLLWKNLILAKRMPVRTFLEITLPVFFGFLLLGIRHIVKSEIHPSGRTYDPFSVDHLPTFLDQPVSMIGYTPQTKFTDAVMKTVAAKLRLFQIGYNDENSLVTEINKDMPQSPFLGGVVFTNLTLELNITYKIRLAAKLRNSGIGTLFNGQNNWRTNLLYPLFPIIGPRNSHNETGGPPDYYEEGFLTLQRAIDMGILNELNSTFNSSNINIQLQRYPFPPYKEDNFVLVIQVWFPFLLIMSYIFAAINAVKNIVYEKEKGLKIAMTIMGLNGWIHWLSWFTRSQDS</sequence>
<feature type="transmembrane region" description="Helical" evidence="5">
    <location>
        <begin position="245"/>
        <end position="268"/>
    </location>
</feature>
<evidence type="ECO:0000256" key="5">
    <source>
        <dbReference type="SAM" id="Phobius"/>
    </source>
</evidence>
<dbReference type="GO" id="GO:0016020">
    <property type="term" value="C:membrane"/>
    <property type="evidence" value="ECO:0007669"/>
    <property type="project" value="InterPro"/>
</dbReference>
<organism evidence="7 8">
    <name type="scientific">Rotaria sordida</name>
    <dbReference type="NCBI Taxonomy" id="392033"/>
    <lineage>
        <taxon>Eukaryota</taxon>
        <taxon>Metazoa</taxon>
        <taxon>Spiralia</taxon>
        <taxon>Gnathifera</taxon>
        <taxon>Rotifera</taxon>
        <taxon>Eurotatoria</taxon>
        <taxon>Bdelloidea</taxon>
        <taxon>Philodinida</taxon>
        <taxon>Philodinidae</taxon>
        <taxon>Rotaria</taxon>
    </lineage>
</organism>
<comment type="caution">
    <text evidence="7">The sequence shown here is derived from an EMBL/GenBank/DDBJ whole genome shotgun (WGS) entry which is preliminary data.</text>
</comment>
<feature type="transmembrane region" description="Helical" evidence="5">
    <location>
        <begin position="36"/>
        <end position="56"/>
    </location>
</feature>
<dbReference type="Proteomes" id="UP000663874">
    <property type="component" value="Unassembled WGS sequence"/>
</dbReference>
<dbReference type="PANTHER" id="PTHR19229">
    <property type="entry name" value="ATP-BINDING CASSETTE TRANSPORTER SUBFAMILY A ABCA"/>
    <property type="match status" value="1"/>
</dbReference>
<dbReference type="Pfam" id="PF12698">
    <property type="entry name" value="ABC2_membrane_3"/>
    <property type="match status" value="1"/>
</dbReference>
<accession>A0A820CS64</accession>
<comment type="subcellular location">
    <subcellularLocation>
        <location evidence="1">Membrane</location>
        <topology evidence="1">Multi-pass membrane protein</topology>
    </subcellularLocation>
</comment>
<evidence type="ECO:0000256" key="3">
    <source>
        <dbReference type="ARBA" id="ARBA00022989"/>
    </source>
</evidence>
<keyword evidence="3 5" id="KW-1133">Transmembrane helix</keyword>